<dbReference type="AlphaFoldDB" id="A0A0B6ZF51"/>
<protein>
    <submittedName>
        <fullName evidence="1">Uncharacterized protein</fullName>
    </submittedName>
</protein>
<dbReference type="EMBL" id="HACG01020182">
    <property type="protein sequence ID" value="CEK67047.1"/>
    <property type="molecule type" value="Transcribed_RNA"/>
</dbReference>
<proteinExistence type="predicted"/>
<feature type="non-terminal residue" evidence="1">
    <location>
        <position position="71"/>
    </location>
</feature>
<reference evidence="1" key="1">
    <citation type="submission" date="2014-12" db="EMBL/GenBank/DDBJ databases">
        <title>Insight into the proteome of Arion vulgaris.</title>
        <authorList>
            <person name="Aradska J."/>
            <person name="Bulat T."/>
            <person name="Smidak R."/>
            <person name="Sarate P."/>
            <person name="Gangsoo J."/>
            <person name="Sialana F."/>
            <person name="Bilban M."/>
            <person name="Lubec G."/>
        </authorList>
    </citation>
    <scope>NUCLEOTIDE SEQUENCE</scope>
    <source>
        <tissue evidence="1">Skin</tissue>
    </source>
</reference>
<accession>A0A0B6ZF51</accession>
<sequence>IPEDCWGDKVLLSTSYLMIMMLEILCKCSKAGTCNKQKGTGSITHKWSVILITFEVREDTPVWWETLIIRK</sequence>
<feature type="non-terminal residue" evidence="1">
    <location>
        <position position="1"/>
    </location>
</feature>
<organism evidence="1">
    <name type="scientific">Arion vulgaris</name>
    <dbReference type="NCBI Taxonomy" id="1028688"/>
    <lineage>
        <taxon>Eukaryota</taxon>
        <taxon>Metazoa</taxon>
        <taxon>Spiralia</taxon>
        <taxon>Lophotrochozoa</taxon>
        <taxon>Mollusca</taxon>
        <taxon>Gastropoda</taxon>
        <taxon>Heterobranchia</taxon>
        <taxon>Euthyneura</taxon>
        <taxon>Panpulmonata</taxon>
        <taxon>Eupulmonata</taxon>
        <taxon>Stylommatophora</taxon>
        <taxon>Helicina</taxon>
        <taxon>Arionoidea</taxon>
        <taxon>Arionidae</taxon>
        <taxon>Arion</taxon>
    </lineage>
</organism>
<name>A0A0B6ZF51_9EUPU</name>
<evidence type="ECO:0000313" key="1">
    <source>
        <dbReference type="EMBL" id="CEK67047.1"/>
    </source>
</evidence>
<gene>
    <name evidence="1" type="primary">ORF61137</name>
</gene>